<proteinExistence type="predicted"/>
<dbReference type="AlphaFoldDB" id="A0A0E9SPV6"/>
<dbReference type="EMBL" id="GBXM01066014">
    <property type="protein sequence ID" value="JAH42563.1"/>
    <property type="molecule type" value="Transcribed_RNA"/>
</dbReference>
<sequence length="33" mass="3959">MLRDFGRRQNKQNTTLSLYQGRLLFGFLRLAIM</sequence>
<protein>
    <submittedName>
        <fullName evidence="1">Uncharacterized protein</fullName>
    </submittedName>
</protein>
<evidence type="ECO:0000313" key="1">
    <source>
        <dbReference type="EMBL" id="JAH42563.1"/>
    </source>
</evidence>
<name>A0A0E9SPV6_ANGAN</name>
<organism evidence="1">
    <name type="scientific">Anguilla anguilla</name>
    <name type="common">European freshwater eel</name>
    <name type="synonym">Muraena anguilla</name>
    <dbReference type="NCBI Taxonomy" id="7936"/>
    <lineage>
        <taxon>Eukaryota</taxon>
        <taxon>Metazoa</taxon>
        <taxon>Chordata</taxon>
        <taxon>Craniata</taxon>
        <taxon>Vertebrata</taxon>
        <taxon>Euteleostomi</taxon>
        <taxon>Actinopterygii</taxon>
        <taxon>Neopterygii</taxon>
        <taxon>Teleostei</taxon>
        <taxon>Anguilliformes</taxon>
        <taxon>Anguillidae</taxon>
        <taxon>Anguilla</taxon>
    </lineage>
</organism>
<reference evidence="1" key="1">
    <citation type="submission" date="2014-11" db="EMBL/GenBank/DDBJ databases">
        <authorList>
            <person name="Amaro Gonzalez C."/>
        </authorList>
    </citation>
    <scope>NUCLEOTIDE SEQUENCE</scope>
</reference>
<reference evidence="1" key="2">
    <citation type="journal article" date="2015" name="Fish Shellfish Immunol.">
        <title>Early steps in the European eel (Anguilla anguilla)-Vibrio vulnificus interaction in the gills: Role of the RtxA13 toxin.</title>
        <authorList>
            <person name="Callol A."/>
            <person name="Pajuelo D."/>
            <person name="Ebbesson L."/>
            <person name="Teles M."/>
            <person name="MacKenzie S."/>
            <person name="Amaro C."/>
        </authorList>
    </citation>
    <scope>NUCLEOTIDE SEQUENCE</scope>
</reference>
<accession>A0A0E9SPV6</accession>